<accession>A0A2C9V517</accession>
<feature type="transmembrane region" description="Helical" evidence="1">
    <location>
        <begin position="48"/>
        <end position="66"/>
    </location>
</feature>
<name>A0A2C9V517_MANES</name>
<organism evidence="2">
    <name type="scientific">Manihot esculenta</name>
    <name type="common">Cassava</name>
    <name type="synonym">Jatropha manihot</name>
    <dbReference type="NCBI Taxonomy" id="3983"/>
    <lineage>
        <taxon>Eukaryota</taxon>
        <taxon>Viridiplantae</taxon>
        <taxon>Streptophyta</taxon>
        <taxon>Embryophyta</taxon>
        <taxon>Tracheophyta</taxon>
        <taxon>Spermatophyta</taxon>
        <taxon>Magnoliopsida</taxon>
        <taxon>eudicotyledons</taxon>
        <taxon>Gunneridae</taxon>
        <taxon>Pentapetalae</taxon>
        <taxon>rosids</taxon>
        <taxon>fabids</taxon>
        <taxon>Malpighiales</taxon>
        <taxon>Euphorbiaceae</taxon>
        <taxon>Crotonoideae</taxon>
        <taxon>Manihoteae</taxon>
        <taxon>Manihot</taxon>
    </lineage>
</organism>
<keyword evidence="1" id="KW-0472">Membrane</keyword>
<gene>
    <name evidence="2" type="ORF">MANES_10G062000</name>
</gene>
<keyword evidence="1" id="KW-0812">Transmembrane</keyword>
<protein>
    <submittedName>
        <fullName evidence="2">Uncharacterized protein</fullName>
    </submittedName>
</protein>
<dbReference type="AlphaFoldDB" id="A0A2C9V517"/>
<evidence type="ECO:0000256" key="1">
    <source>
        <dbReference type="SAM" id="Phobius"/>
    </source>
</evidence>
<sequence>MKKEERRLNLILFVFSAFFERSYPGELKNQSENWCNYYFIKGILFETFNEAFVFFFFFFGYFNCYYKPLVFCEVVLALSK</sequence>
<keyword evidence="1" id="KW-1133">Transmembrane helix</keyword>
<dbReference type="EMBL" id="CM004396">
    <property type="protein sequence ID" value="OAY39033.1"/>
    <property type="molecule type" value="Genomic_DNA"/>
</dbReference>
<proteinExistence type="predicted"/>
<reference evidence="2" key="1">
    <citation type="submission" date="2016-02" db="EMBL/GenBank/DDBJ databases">
        <title>WGS assembly of Manihot esculenta.</title>
        <authorList>
            <person name="Bredeson J.V."/>
            <person name="Prochnik S.E."/>
            <person name="Lyons J.B."/>
            <person name="Schmutz J."/>
            <person name="Grimwood J."/>
            <person name="Vrebalov J."/>
            <person name="Bart R.S."/>
            <person name="Amuge T."/>
            <person name="Ferguson M.E."/>
            <person name="Green R."/>
            <person name="Putnam N."/>
            <person name="Stites J."/>
            <person name="Rounsley S."/>
            <person name="Rokhsar D.S."/>
        </authorList>
    </citation>
    <scope>NUCLEOTIDE SEQUENCE [LARGE SCALE GENOMIC DNA]</scope>
    <source>
        <tissue evidence="2">Leaf</tissue>
    </source>
</reference>
<evidence type="ECO:0000313" key="2">
    <source>
        <dbReference type="EMBL" id="OAY39033.1"/>
    </source>
</evidence>